<accession>A0ABQ1IM34</accession>
<feature type="chain" id="PRO_5047478251" evidence="5">
    <location>
        <begin position="23"/>
        <end position="289"/>
    </location>
</feature>
<dbReference type="InterPro" id="IPR036909">
    <property type="entry name" value="Cyt_c-like_dom_sf"/>
</dbReference>
<protein>
    <submittedName>
        <fullName evidence="7">Cytochrome c</fullName>
    </submittedName>
</protein>
<keyword evidence="5" id="KW-0732">Signal</keyword>
<dbReference type="Gene3D" id="1.10.760.10">
    <property type="entry name" value="Cytochrome c-like domain"/>
    <property type="match status" value="1"/>
</dbReference>
<evidence type="ECO:0000256" key="4">
    <source>
        <dbReference type="PROSITE-ProRule" id="PRU00433"/>
    </source>
</evidence>
<dbReference type="Pfam" id="PF00034">
    <property type="entry name" value="Cytochrom_C"/>
    <property type="match status" value="1"/>
</dbReference>
<comment type="caution">
    <text evidence="7">The sequence shown here is derived from an EMBL/GenBank/DDBJ whole genome shotgun (WGS) entry which is preliminary data.</text>
</comment>
<name>A0ABQ1IM34_9PROT</name>
<keyword evidence="3 4" id="KW-0408">Iron</keyword>
<proteinExistence type="predicted"/>
<dbReference type="Proteomes" id="UP000603352">
    <property type="component" value="Unassembled WGS sequence"/>
</dbReference>
<dbReference type="EMBL" id="BMDZ01000036">
    <property type="protein sequence ID" value="GGB47006.1"/>
    <property type="molecule type" value="Genomic_DNA"/>
</dbReference>
<reference evidence="8" key="1">
    <citation type="journal article" date="2019" name="Int. J. Syst. Evol. Microbiol.">
        <title>The Global Catalogue of Microorganisms (GCM) 10K type strain sequencing project: providing services to taxonomists for standard genome sequencing and annotation.</title>
        <authorList>
            <consortium name="The Broad Institute Genomics Platform"/>
            <consortium name="The Broad Institute Genome Sequencing Center for Infectious Disease"/>
            <person name="Wu L."/>
            <person name="Ma J."/>
        </authorList>
    </citation>
    <scope>NUCLEOTIDE SEQUENCE [LARGE SCALE GENOMIC DNA]</scope>
    <source>
        <strain evidence="8">CGMCC 1.10188</strain>
    </source>
</reference>
<gene>
    <name evidence="7" type="ORF">GCM10011505_30150</name>
</gene>
<feature type="signal peptide" evidence="5">
    <location>
        <begin position="1"/>
        <end position="22"/>
    </location>
</feature>
<organism evidence="7 8">
    <name type="scientific">Tistrella bauzanensis</name>
    <dbReference type="NCBI Taxonomy" id="657419"/>
    <lineage>
        <taxon>Bacteria</taxon>
        <taxon>Pseudomonadati</taxon>
        <taxon>Pseudomonadota</taxon>
        <taxon>Alphaproteobacteria</taxon>
        <taxon>Geminicoccales</taxon>
        <taxon>Geminicoccaceae</taxon>
        <taxon>Tistrella</taxon>
    </lineage>
</organism>
<evidence type="ECO:0000256" key="5">
    <source>
        <dbReference type="SAM" id="SignalP"/>
    </source>
</evidence>
<dbReference type="SUPFAM" id="SSF46626">
    <property type="entry name" value="Cytochrome c"/>
    <property type="match status" value="1"/>
</dbReference>
<evidence type="ECO:0000313" key="8">
    <source>
        <dbReference type="Proteomes" id="UP000603352"/>
    </source>
</evidence>
<keyword evidence="2 4" id="KW-0479">Metal-binding</keyword>
<evidence type="ECO:0000256" key="2">
    <source>
        <dbReference type="ARBA" id="ARBA00022723"/>
    </source>
</evidence>
<evidence type="ECO:0000313" key="7">
    <source>
        <dbReference type="EMBL" id="GGB47006.1"/>
    </source>
</evidence>
<evidence type="ECO:0000256" key="1">
    <source>
        <dbReference type="ARBA" id="ARBA00022617"/>
    </source>
</evidence>
<keyword evidence="1 4" id="KW-0349">Heme</keyword>
<dbReference type="PROSITE" id="PS51007">
    <property type="entry name" value="CYTC"/>
    <property type="match status" value="1"/>
</dbReference>
<evidence type="ECO:0000256" key="3">
    <source>
        <dbReference type="ARBA" id="ARBA00023004"/>
    </source>
</evidence>
<dbReference type="InterPro" id="IPR009056">
    <property type="entry name" value="Cyt_c-like_dom"/>
</dbReference>
<sequence length="289" mass="30562">MMRTGAAALLAALLATTPVMMAAAARPAAAAEMPAVAFAVHGQAATLDRTALLARGDLTTVDIPDDVAYGRAMRYQAVPMAALMTDMGLKPDDHLEVAALDGFVAQLPAALLLESRPDRARAFLAIEPGDAPWPNLPGKDADAGPFYMVWLNPQAGGVSAEQWPYQVARFTATVPLLERFPAMRVDAALPADDPARAGEQQFAVQCAACHTINGAGPAAVGPDLNLPMNPTEYLQAPALKMLIRDPKSVRSWGAAQMLGFSPEDLTDAEIDQVVAYLTHMAGRKQVPAR</sequence>
<keyword evidence="8" id="KW-1185">Reference proteome</keyword>
<evidence type="ECO:0000259" key="6">
    <source>
        <dbReference type="PROSITE" id="PS51007"/>
    </source>
</evidence>
<dbReference type="RefSeq" id="WP_188579324.1">
    <property type="nucleotide sequence ID" value="NZ_BMDZ01000036.1"/>
</dbReference>
<feature type="domain" description="Cytochrome c" evidence="6">
    <location>
        <begin position="193"/>
        <end position="281"/>
    </location>
</feature>